<evidence type="ECO:0000259" key="5">
    <source>
        <dbReference type="PROSITE" id="PS50103"/>
    </source>
</evidence>
<keyword evidence="1 4" id="KW-0479">Metal-binding</keyword>
<dbReference type="PROSITE" id="PS50103">
    <property type="entry name" value="ZF_C3H1"/>
    <property type="match status" value="1"/>
</dbReference>
<protein>
    <recommendedName>
        <fullName evidence="5">C3H1-type domain-containing protein</fullName>
    </recommendedName>
</protein>
<evidence type="ECO:0000256" key="3">
    <source>
        <dbReference type="ARBA" id="ARBA00022833"/>
    </source>
</evidence>
<dbReference type="GO" id="GO:0008270">
    <property type="term" value="F:zinc ion binding"/>
    <property type="evidence" value="ECO:0007669"/>
    <property type="project" value="UniProtKB-KW"/>
</dbReference>
<feature type="domain" description="C3H1-type" evidence="5">
    <location>
        <begin position="99"/>
        <end position="127"/>
    </location>
</feature>
<proteinExistence type="predicted"/>
<evidence type="ECO:0000313" key="6">
    <source>
        <dbReference type="EMBL" id="CAF0760015.1"/>
    </source>
</evidence>
<evidence type="ECO:0000256" key="2">
    <source>
        <dbReference type="ARBA" id="ARBA00022771"/>
    </source>
</evidence>
<evidence type="ECO:0000313" key="8">
    <source>
        <dbReference type="Proteomes" id="UP000663828"/>
    </source>
</evidence>
<name>A0A815A528_ADIRI</name>
<evidence type="ECO:0000256" key="4">
    <source>
        <dbReference type="PROSITE-ProRule" id="PRU00723"/>
    </source>
</evidence>
<dbReference type="Gene3D" id="4.10.1000.10">
    <property type="entry name" value="Zinc finger, CCCH-type"/>
    <property type="match status" value="1"/>
</dbReference>
<reference evidence="7" key="1">
    <citation type="submission" date="2021-02" db="EMBL/GenBank/DDBJ databases">
        <authorList>
            <person name="Nowell W R."/>
        </authorList>
    </citation>
    <scope>NUCLEOTIDE SEQUENCE</scope>
</reference>
<accession>A0A815A528</accession>
<dbReference type="EMBL" id="CAJNOR010000025">
    <property type="protein sequence ID" value="CAF0760015.1"/>
    <property type="molecule type" value="Genomic_DNA"/>
</dbReference>
<keyword evidence="3 4" id="KW-0862">Zinc</keyword>
<dbReference type="OrthoDB" id="9977745at2759"/>
<dbReference type="InterPro" id="IPR000571">
    <property type="entry name" value="Znf_CCCH"/>
</dbReference>
<feature type="zinc finger region" description="C3H1-type" evidence="4">
    <location>
        <begin position="99"/>
        <end position="127"/>
    </location>
</feature>
<keyword evidence="8" id="KW-1185">Reference proteome</keyword>
<evidence type="ECO:0000256" key="1">
    <source>
        <dbReference type="ARBA" id="ARBA00022723"/>
    </source>
</evidence>
<dbReference type="InterPro" id="IPR036855">
    <property type="entry name" value="Znf_CCCH_sf"/>
</dbReference>
<evidence type="ECO:0000313" key="9">
    <source>
        <dbReference type="Proteomes" id="UP000663852"/>
    </source>
</evidence>
<dbReference type="Proteomes" id="UP000663828">
    <property type="component" value="Unassembled WGS sequence"/>
</dbReference>
<comment type="caution">
    <text evidence="7">The sequence shown here is derived from an EMBL/GenBank/DDBJ whole genome shotgun (WGS) entry which is preliminary data.</text>
</comment>
<evidence type="ECO:0000313" key="7">
    <source>
        <dbReference type="EMBL" id="CAF1254491.1"/>
    </source>
</evidence>
<dbReference type="SUPFAM" id="SSF90229">
    <property type="entry name" value="CCCH zinc finger"/>
    <property type="match status" value="1"/>
</dbReference>
<keyword evidence="2 4" id="KW-0863">Zinc-finger</keyword>
<dbReference type="EMBL" id="CAJNOJ010000182">
    <property type="protein sequence ID" value="CAF1254491.1"/>
    <property type="molecule type" value="Genomic_DNA"/>
</dbReference>
<dbReference type="Proteomes" id="UP000663852">
    <property type="component" value="Unassembled WGS sequence"/>
</dbReference>
<dbReference type="AlphaFoldDB" id="A0A815A528"/>
<sequence length="284" mass="33610">MASRRITTTDEITKKTNALKLDEHTHAANFYEGRSNKAKVNFARLEKGLLLFIYIYETAKNTLASEIALWDHRLCYYMIRDGKCTKTSDQCHREHQTNYRQANLCSSWYKTRTCSFNSKCKHSHQFEETAKYHSYIRTSTEMSVYQLIRFIRNFAGHFIDSVITDEQNLYKEVIVAMVHIVHYLSPKAPDSVEHLDLFLEATTINQLIAEQELLAKLDKSYEIPEVFFDLNMNFNTNWYQFNANKRCIDFQHLSNEFIEFFNQIFVNYFTGRLRSRGAQAPWHE</sequence>
<gene>
    <name evidence="7" type="ORF">EDS130_LOCUS28167</name>
    <name evidence="6" type="ORF">XAT740_LOCUS884</name>
</gene>
<organism evidence="7 9">
    <name type="scientific">Adineta ricciae</name>
    <name type="common">Rotifer</name>
    <dbReference type="NCBI Taxonomy" id="249248"/>
    <lineage>
        <taxon>Eukaryota</taxon>
        <taxon>Metazoa</taxon>
        <taxon>Spiralia</taxon>
        <taxon>Gnathifera</taxon>
        <taxon>Rotifera</taxon>
        <taxon>Eurotatoria</taxon>
        <taxon>Bdelloidea</taxon>
        <taxon>Adinetida</taxon>
        <taxon>Adinetidae</taxon>
        <taxon>Adineta</taxon>
    </lineage>
</organism>